<evidence type="ECO:0000259" key="3">
    <source>
        <dbReference type="Pfam" id="PF05183"/>
    </source>
</evidence>
<comment type="caution">
    <text evidence="4">The sequence shown here is derived from an EMBL/GenBank/DDBJ whole genome shotgun (WGS) entry which is preliminary data.</text>
</comment>
<dbReference type="GO" id="GO:0003723">
    <property type="term" value="F:RNA binding"/>
    <property type="evidence" value="ECO:0007669"/>
    <property type="project" value="UniProtKB-KW"/>
</dbReference>
<dbReference type="OrthoDB" id="10055769at2759"/>
<comment type="catalytic activity">
    <reaction evidence="1">
        <text>RNA(n) + a ribonucleoside 5'-triphosphate = RNA(n+1) + diphosphate</text>
        <dbReference type="Rhea" id="RHEA:21248"/>
        <dbReference type="Rhea" id="RHEA-COMP:14527"/>
        <dbReference type="Rhea" id="RHEA-COMP:17342"/>
        <dbReference type="ChEBI" id="CHEBI:33019"/>
        <dbReference type="ChEBI" id="CHEBI:61557"/>
        <dbReference type="ChEBI" id="CHEBI:140395"/>
        <dbReference type="EC" id="2.7.7.48"/>
    </reaction>
</comment>
<dbReference type="GO" id="GO:0031380">
    <property type="term" value="C:nuclear RNA-directed RNA polymerase complex"/>
    <property type="evidence" value="ECO:0007669"/>
    <property type="project" value="TreeGrafter"/>
</dbReference>
<evidence type="ECO:0000313" key="5">
    <source>
        <dbReference type="Proteomes" id="UP000293823"/>
    </source>
</evidence>
<dbReference type="Pfam" id="PF05183">
    <property type="entry name" value="RdRP"/>
    <property type="match status" value="1"/>
</dbReference>
<sequence length="1402" mass="158262">MTGNGGPAASLPGTPHLRPGAAIDDLIRSLEKEWKVGLKVRGAEWSPKRSNRDDTSDKICALVKLLFFSARPALHRAIREFENLAPSLTREKRLVELHEILSRTKKSQSVPNGRMPYNEPPKCSMTSSSGVKSFPQATDRSLDVQQDERESYATAIDPGSPTDVDTDNDTDQEFETPQSPSPSPSPSPSTRPARTLYQASNHVSLHITKKRPYESSGRSEKSAKLTKTSKGKQTVKSIKSSPIAPPQFVKPTLNMARSFQAAPSGLSSANTSFNNTSFSSQETAATTNTSFTSIGAVGDLQETSLLEPRLTKTSSNTVGSLDDRDLYQAISRSGNGVFEQDIQRDLNEVFSQGSSGQSWSTFGSIDEDSLLQASVEVEDKRNRSELIPNERQGSLQAPLVTNHSDKQAYTSASTLFPSKGVPNYQGQTSPDTQSPLKMSYEVRNLPNQNLFVGELPKALEHIPYHILFICQRLAIEHSVEVQHLVRGMDVSTVSSDPEAFWRFIEKNNSITPVKLRESSRLWPAAKRKFDGYTFKGHITFSLKDTGPVVYLTLLPVQADKSCRFERIFGSDRFLYLHTPKFDSSKTPRYNADQVQQICSQWQAWLLAEHSFLGRKWRAFHIEDLKRSKNARRKDTVHEKRIVLFATEGCGIKQPCSVGRMIHQFLPFDTNENQGFCKAFARIELGLSRTIPTLCFDTSQIIHVDDDLASTDPEDTQFNDPRLHWQSFPNNTVMNDGCSTISVGAALDIWQRYKKATGVSGPLPSAFQGRIGGAKGLWMISAESFTKDPQHLKYWIKINKSQQKFHPPADQPHHHRTFEVSNYSSAPSPSELHISFIPILIDRGIKKEAVSGLMRECLDTERKKLLELLPDPVKTYDWVHQNGAKTRTEPSWQGALPLSLEEKLKFLLESGFLPIKLPYLARSLERFIQTKQIFQESKLRVPLAKSAFLYGVADPLGVLEPGEIQVQFSSSFVDEKTDEKYLCLRDMEALVARQPACRRSDIQKVRTTIRPELSHLVDVVVFPCKGRYPLAGKLQGGDYDGDMFWICWETTLVQPFLNAPAPVQPPDPAKYGIQTRSERLKDIMDTGNPETVDKFLCKAFEFRNNPSLLGHVTTFADKQAYSENRIYSPKLEQLYDMHDLLVDASKQGYVFTQADFNRWVRRLPKQPKQPVYKAAMEDCFNTKDSTEVEKSRKKPYRYDSKHAIDYIYFDVVRAHNIETMVQLKSVFLKAIQLDEALLYPSKHLSENRSKTIDKELLSLTGKLREVKNTWNAGVHSNMSTNDHFNTLVNTCYERYQAIRPDDPGHPDIRPLMDEYLTPGACLWDTIKASVLYNTFQRPEQSTFVFTVAGRELGRLKANSSEYSRAIVSSIRANMKPKPIKAPVEHDEEDEEDDFEAALEEPIR</sequence>
<proteinExistence type="inferred from homology"/>
<keyword evidence="1" id="KW-0548">Nucleotidyltransferase</keyword>
<dbReference type="InterPro" id="IPR007855">
    <property type="entry name" value="RDRP"/>
</dbReference>
<keyword evidence="5" id="KW-1185">Reference proteome</keyword>
<keyword evidence="1" id="KW-0696">RNA-directed RNA polymerase</keyword>
<dbReference type="GO" id="GO:0030422">
    <property type="term" value="P:siRNA processing"/>
    <property type="evidence" value="ECO:0007669"/>
    <property type="project" value="TreeGrafter"/>
</dbReference>
<feature type="region of interest" description="Disordered" evidence="2">
    <location>
        <begin position="104"/>
        <end position="248"/>
    </location>
</feature>
<feature type="compositionally biased region" description="Basic and acidic residues" evidence="2">
    <location>
        <begin position="140"/>
        <end position="151"/>
    </location>
</feature>
<dbReference type="PANTHER" id="PTHR23079:SF55">
    <property type="entry name" value="RNA-DIRECTED RNA POLYMERASE"/>
    <property type="match status" value="1"/>
</dbReference>
<keyword evidence="1" id="KW-0808">Transferase</keyword>
<feature type="compositionally biased region" description="Acidic residues" evidence="2">
    <location>
        <begin position="1384"/>
        <end position="1402"/>
    </location>
</feature>
<dbReference type="Proteomes" id="UP000293823">
    <property type="component" value="Unassembled WGS sequence"/>
</dbReference>
<dbReference type="GO" id="GO:0003968">
    <property type="term" value="F:RNA-directed RNA polymerase activity"/>
    <property type="evidence" value="ECO:0007669"/>
    <property type="project" value="UniProtKB-KW"/>
</dbReference>
<feature type="compositionally biased region" description="Acidic residues" evidence="2">
    <location>
        <begin position="164"/>
        <end position="174"/>
    </location>
</feature>
<protein>
    <recommendedName>
        <fullName evidence="1">RNA-dependent RNA polymerase</fullName>
        <ecNumber evidence="1">2.7.7.48</ecNumber>
    </recommendedName>
</protein>
<comment type="similarity">
    <text evidence="1">Belongs to the RdRP family.</text>
</comment>
<feature type="compositionally biased region" description="Basic and acidic residues" evidence="2">
    <location>
        <begin position="211"/>
        <end position="223"/>
    </location>
</feature>
<organism evidence="4 5">
    <name type="scientific">Alternaria arborescens</name>
    <dbReference type="NCBI Taxonomy" id="156630"/>
    <lineage>
        <taxon>Eukaryota</taxon>
        <taxon>Fungi</taxon>
        <taxon>Dikarya</taxon>
        <taxon>Ascomycota</taxon>
        <taxon>Pezizomycotina</taxon>
        <taxon>Dothideomycetes</taxon>
        <taxon>Pleosporomycetidae</taxon>
        <taxon>Pleosporales</taxon>
        <taxon>Pleosporineae</taxon>
        <taxon>Pleosporaceae</taxon>
        <taxon>Alternaria</taxon>
        <taxon>Alternaria sect. Alternaria</taxon>
    </lineage>
</organism>
<dbReference type="PANTHER" id="PTHR23079">
    <property type="entry name" value="RNA-DEPENDENT RNA POLYMERASE"/>
    <property type="match status" value="1"/>
</dbReference>
<keyword evidence="1" id="KW-0694">RNA-binding</keyword>
<feature type="compositionally biased region" description="Polar residues" evidence="2">
    <location>
        <begin position="225"/>
        <end position="240"/>
    </location>
</feature>
<evidence type="ECO:0000256" key="2">
    <source>
        <dbReference type="SAM" id="MobiDB-lite"/>
    </source>
</evidence>
<feature type="compositionally biased region" description="Pro residues" evidence="2">
    <location>
        <begin position="179"/>
        <end position="189"/>
    </location>
</feature>
<accession>A0A4Q4S5L3</accession>
<feature type="domain" description="RDRP core" evidence="3">
    <location>
        <begin position="552"/>
        <end position="1210"/>
    </location>
</feature>
<dbReference type="EMBL" id="PEJP01000019">
    <property type="protein sequence ID" value="RYO65062.1"/>
    <property type="molecule type" value="Genomic_DNA"/>
</dbReference>
<dbReference type="EC" id="2.7.7.48" evidence="1"/>
<dbReference type="InterPro" id="IPR057596">
    <property type="entry name" value="RDRP_core"/>
</dbReference>
<reference evidence="5" key="1">
    <citation type="journal article" date="2019" name="bioRxiv">
        <title>Genomics, evolutionary history and diagnostics of the Alternaria alternata species group including apple and Asian pear pathotypes.</title>
        <authorList>
            <person name="Armitage A.D."/>
            <person name="Cockerton H.M."/>
            <person name="Sreenivasaprasad S."/>
            <person name="Woodhall J.W."/>
            <person name="Lane C.R."/>
            <person name="Harrison R.J."/>
            <person name="Clarkson J.P."/>
        </authorList>
    </citation>
    <scope>NUCLEOTIDE SEQUENCE [LARGE SCALE GENOMIC DNA]</scope>
    <source>
        <strain evidence="5">RGR 97.0016</strain>
    </source>
</reference>
<feature type="region of interest" description="Disordered" evidence="2">
    <location>
        <begin position="1375"/>
        <end position="1402"/>
    </location>
</feature>
<evidence type="ECO:0000256" key="1">
    <source>
        <dbReference type="RuleBase" id="RU363098"/>
    </source>
</evidence>
<gene>
    <name evidence="4" type="ORF">AA0113_g5560</name>
</gene>
<name>A0A4Q4S5L3_9PLEO</name>
<evidence type="ECO:0000313" key="4">
    <source>
        <dbReference type="EMBL" id="RYO65062.1"/>
    </source>
</evidence>
<feature type="compositionally biased region" description="Polar residues" evidence="2">
    <location>
        <begin position="124"/>
        <end position="139"/>
    </location>
</feature>